<organism evidence="5 6">
    <name type="scientific">Cohaesibacter celericrescens</name>
    <dbReference type="NCBI Taxonomy" id="2067669"/>
    <lineage>
        <taxon>Bacteria</taxon>
        <taxon>Pseudomonadati</taxon>
        <taxon>Pseudomonadota</taxon>
        <taxon>Alphaproteobacteria</taxon>
        <taxon>Hyphomicrobiales</taxon>
        <taxon>Cohaesibacteraceae</taxon>
    </lineage>
</organism>
<dbReference type="EMBL" id="PKUQ01000047">
    <property type="protein sequence ID" value="PLW75741.1"/>
    <property type="molecule type" value="Genomic_DNA"/>
</dbReference>
<sequence>MAKSTVSRALNGYSDIAESTRLRVSKTAQRMGYQPMVQAQAIRTGLMRSVGLVLNVGGSSSHRPFLTNFIDGISQRASQENWTLTVTTAQNSEAVLETIERLSNERKVDGFILPRTRVIDPRVDFLRTHGVPFVMFGRTGNDDECSWFDIKGELAIEKAVLRLVTLGHKRIGFINGLDRYMYASLRFDGYVQGLKKAGLAYDETLVRPNAVTKRDGLREGAVLLDLPAPPTAVVCAVDLAALGVYQAAKERGRKIGRDLSIISYDGIDEGEYASPPLTSFSVDNRAAGEILTGLLIKRIRGEAPETLRQLGEATLIERASDGPPVS</sequence>
<gene>
    <name evidence="5" type="ORF">C0081_18520</name>
</gene>
<dbReference type="InterPro" id="IPR000843">
    <property type="entry name" value="HTH_LacI"/>
</dbReference>
<dbReference type="Pfam" id="PF00356">
    <property type="entry name" value="LacI"/>
    <property type="match status" value="1"/>
</dbReference>
<dbReference type="Gene3D" id="3.40.50.2300">
    <property type="match status" value="2"/>
</dbReference>
<evidence type="ECO:0000313" key="5">
    <source>
        <dbReference type="EMBL" id="PLW75741.1"/>
    </source>
</evidence>
<evidence type="ECO:0000256" key="1">
    <source>
        <dbReference type="ARBA" id="ARBA00023015"/>
    </source>
</evidence>
<keyword evidence="1" id="KW-0805">Transcription regulation</keyword>
<evidence type="ECO:0000256" key="3">
    <source>
        <dbReference type="ARBA" id="ARBA00023163"/>
    </source>
</evidence>
<dbReference type="Proteomes" id="UP000234881">
    <property type="component" value="Unassembled WGS sequence"/>
</dbReference>
<dbReference type="InterPro" id="IPR046335">
    <property type="entry name" value="LacI/GalR-like_sensor"/>
</dbReference>
<evidence type="ECO:0000259" key="4">
    <source>
        <dbReference type="PROSITE" id="PS50932"/>
    </source>
</evidence>
<evidence type="ECO:0000256" key="2">
    <source>
        <dbReference type="ARBA" id="ARBA00023125"/>
    </source>
</evidence>
<evidence type="ECO:0000313" key="6">
    <source>
        <dbReference type="Proteomes" id="UP000234881"/>
    </source>
</evidence>
<dbReference type="PANTHER" id="PTHR30146">
    <property type="entry name" value="LACI-RELATED TRANSCRIPTIONAL REPRESSOR"/>
    <property type="match status" value="1"/>
</dbReference>
<feature type="domain" description="HTH lacI-type" evidence="4">
    <location>
        <begin position="1"/>
        <end position="44"/>
    </location>
</feature>
<dbReference type="GO" id="GO:0000976">
    <property type="term" value="F:transcription cis-regulatory region binding"/>
    <property type="evidence" value="ECO:0007669"/>
    <property type="project" value="TreeGrafter"/>
</dbReference>
<dbReference type="PROSITE" id="PS50932">
    <property type="entry name" value="HTH_LACI_2"/>
    <property type="match status" value="1"/>
</dbReference>
<dbReference type="SUPFAM" id="SSF47413">
    <property type="entry name" value="lambda repressor-like DNA-binding domains"/>
    <property type="match status" value="1"/>
</dbReference>
<dbReference type="SUPFAM" id="SSF53822">
    <property type="entry name" value="Periplasmic binding protein-like I"/>
    <property type="match status" value="1"/>
</dbReference>
<dbReference type="CDD" id="cd01392">
    <property type="entry name" value="HTH_LacI"/>
    <property type="match status" value="1"/>
</dbReference>
<reference evidence="5 6" key="1">
    <citation type="submission" date="2018-01" db="EMBL/GenBank/DDBJ databases">
        <title>The draft genome sequence of Cohaesibacter sp. H1304.</title>
        <authorList>
            <person name="Wang N.-N."/>
            <person name="Du Z.-J."/>
        </authorList>
    </citation>
    <scope>NUCLEOTIDE SEQUENCE [LARGE SCALE GENOMIC DNA]</scope>
    <source>
        <strain evidence="5 6">H1304</strain>
    </source>
</reference>
<dbReference type="Gene3D" id="1.10.260.40">
    <property type="entry name" value="lambda repressor-like DNA-binding domains"/>
    <property type="match status" value="1"/>
</dbReference>
<dbReference type="Pfam" id="PF13377">
    <property type="entry name" value="Peripla_BP_3"/>
    <property type="match status" value="1"/>
</dbReference>
<dbReference type="SMART" id="SM00354">
    <property type="entry name" value="HTH_LACI"/>
    <property type="match status" value="1"/>
</dbReference>
<keyword evidence="6" id="KW-1185">Reference proteome</keyword>
<dbReference type="GO" id="GO:0003700">
    <property type="term" value="F:DNA-binding transcription factor activity"/>
    <property type="evidence" value="ECO:0007669"/>
    <property type="project" value="TreeGrafter"/>
</dbReference>
<accession>A0A2N5XMH8</accession>
<dbReference type="AlphaFoldDB" id="A0A2N5XMH8"/>
<dbReference type="OrthoDB" id="7170131at2"/>
<name>A0A2N5XMH8_9HYPH</name>
<dbReference type="PANTHER" id="PTHR30146:SF109">
    <property type="entry name" value="HTH-TYPE TRANSCRIPTIONAL REGULATOR GALS"/>
    <property type="match status" value="1"/>
</dbReference>
<comment type="caution">
    <text evidence="5">The sequence shown here is derived from an EMBL/GenBank/DDBJ whole genome shotgun (WGS) entry which is preliminary data.</text>
</comment>
<proteinExistence type="predicted"/>
<dbReference type="InterPro" id="IPR010982">
    <property type="entry name" value="Lambda_DNA-bd_dom_sf"/>
</dbReference>
<keyword evidence="3" id="KW-0804">Transcription</keyword>
<dbReference type="CDD" id="cd20010">
    <property type="entry name" value="PBP1_AglR-like"/>
    <property type="match status" value="1"/>
</dbReference>
<dbReference type="InterPro" id="IPR028082">
    <property type="entry name" value="Peripla_BP_I"/>
</dbReference>
<protein>
    <submittedName>
        <fullName evidence="5">LacI family transcriptional regulator</fullName>
    </submittedName>
</protein>
<keyword evidence="2" id="KW-0238">DNA-binding</keyword>